<proteinExistence type="predicted"/>
<name>A0A2W4QXG9_9GAMM</name>
<evidence type="ECO:0000313" key="1">
    <source>
        <dbReference type="EMBL" id="PZN76542.1"/>
    </source>
</evidence>
<gene>
    <name evidence="1" type="ORF">DM484_16450</name>
</gene>
<sequence length="167" mass="19559">MIAYHDGQQFLVGVAGEATSLFDNDEERERLMGLLEHGGANWREAWAIQNVKNCYDNDMNAFRRDWDWMPTWKCPANLFLWLEEPLLLNPREITGRDKFTMMFAACQIMTRKIALYILTNINQDNDADIIENLKARCTDELGIPKPLRIVPNAAQFNYLEQYRQTLR</sequence>
<reference evidence="1 2" key="1">
    <citation type="journal article" date="2018" name="Aquat. Microb. Ecol.">
        <title>Gammaproteobacterial methanotrophs dominate.</title>
        <authorList>
            <person name="Rissanen A.J."/>
            <person name="Saarenheimo J."/>
            <person name="Tiirola M."/>
            <person name="Peura S."/>
            <person name="Aalto S.L."/>
            <person name="Karvinen A."/>
            <person name="Nykanen H."/>
        </authorList>
    </citation>
    <scope>NUCLEOTIDE SEQUENCE [LARGE SCALE GENOMIC DNA]</scope>
    <source>
        <strain evidence="1">AMbin10</strain>
    </source>
</reference>
<dbReference type="EMBL" id="QJPH01000358">
    <property type="protein sequence ID" value="PZN76542.1"/>
    <property type="molecule type" value="Genomic_DNA"/>
</dbReference>
<evidence type="ECO:0000313" key="2">
    <source>
        <dbReference type="Proteomes" id="UP000249396"/>
    </source>
</evidence>
<accession>A0A2W4QXG9</accession>
<dbReference type="Proteomes" id="UP000249396">
    <property type="component" value="Unassembled WGS sequence"/>
</dbReference>
<comment type="caution">
    <text evidence="1">The sequence shown here is derived from an EMBL/GenBank/DDBJ whole genome shotgun (WGS) entry which is preliminary data.</text>
</comment>
<dbReference type="AlphaFoldDB" id="A0A2W4QXG9"/>
<protein>
    <submittedName>
        <fullName evidence="1">Uncharacterized protein</fullName>
    </submittedName>
</protein>
<organism evidence="1 2">
    <name type="scientific">Candidatus Methylumidiphilus alinenensis</name>
    <dbReference type="NCBI Taxonomy" id="2202197"/>
    <lineage>
        <taxon>Bacteria</taxon>
        <taxon>Pseudomonadati</taxon>
        <taxon>Pseudomonadota</taxon>
        <taxon>Gammaproteobacteria</taxon>
        <taxon>Methylococcales</taxon>
        <taxon>Candidatus Methylumidiphilus</taxon>
    </lineage>
</organism>